<dbReference type="InterPro" id="IPR051915">
    <property type="entry name" value="Cellulose_Degrad_GH3"/>
</dbReference>
<evidence type="ECO:0000256" key="8">
    <source>
        <dbReference type="SAM" id="SignalP"/>
    </source>
</evidence>
<comment type="similarity">
    <text evidence="2 7">Belongs to the glycosyl hydrolase 3 family.</text>
</comment>
<evidence type="ECO:0000256" key="5">
    <source>
        <dbReference type="ARBA" id="ARBA00022801"/>
    </source>
</evidence>
<evidence type="ECO:0000256" key="2">
    <source>
        <dbReference type="ARBA" id="ARBA00005336"/>
    </source>
</evidence>
<dbReference type="InterPro" id="IPR036881">
    <property type="entry name" value="Glyco_hydro_3_C_sf"/>
</dbReference>
<accession>A0ABW3S2I1</accession>
<dbReference type="EC" id="3.2.1.21" evidence="3"/>
<dbReference type="PANTHER" id="PTHR30620">
    <property type="entry name" value="PERIPLASMIC BETA-GLUCOSIDASE-RELATED"/>
    <property type="match status" value="1"/>
</dbReference>
<comment type="catalytic activity">
    <reaction evidence="1">
        <text>Hydrolysis of terminal, non-reducing beta-D-glucosyl residues with release of beta-D-glucose.</text>
        <dbReference type="EC" id="3.2.1.21"/>
    </reaction>
</comment>
<name>A0ABW3S2I1_9BACL</name>
<feature type="chain" id="PRO_5047147835" description="beta-glucosidase" evidence="8">
    <location>
        <begin position="37"/>
        <end position="908"/>
    </location>
</feature>
<evidence type="ECO:0000256" key="7">
    <source>
        <dbReference type="RuleBase" id="RU361161"/>
    </source>
</evidence>
<organism evidence="10 11">
    <name type="scientific">Paenibacillus puldeungensis</name>
    <dbReference type="NCBI Taxonomy" id="696536"/>
    <lineage>
        <taxon>Bacteria</taxon>
        <taxon>Bacillati</taxon>
        <taxon>Bacillota</taxon>
        <taxon>Bacilli</taxon>
        <taxon>Bacillales</taxon>
        <taxon>Paenibacillaceae</taxon>
        <taxon>Paenibacillus</taxon>
    </lineage>
</organism>
<dbReference type="Gene3D" id="3.40.50.1700">
    <property type="entry name" value="Glycoside hydrolase family 3 C-terminal domain"/>
    <property type="match status" value="1"/>
</dbReference>
<keyword evidence="6 7" id="KW-0326">Glycosidase</keyword>
<dbReference type="SMART" id="SM00606">
    <property type="entry name" value="CBD_IV"/>
    <property type="match status" value="1"/>
</dbReference>
<feature type="signal peptide" evidence="8">
    <location>
        <begin position="1"/>
        <end position="36"/>
    </location>
</feature>
<dbReference type="SUPFAM" id="SSF49785">
    <property type="entry name" value="Galactose-binding domain-like"/>
    <property type="match status" value="1"/>
</dbReference>
<dbReference type="EMBL" id="JBHTLM010000014">
    <property type="protein sequence ID" value="MFD1178205.1"/>
    <property type="molecule type" value="Genomic_DNA"/>
</dbReference>
<dbReference type="InterPro" id="IPR001764">
    <property type="entry name" value="Glyco_hydro_3_N"/>
</dbReference>
<dbReference type="SUPFAM" id="SSF51445">
    <property type="entry name" value="(Trans)glycosidases"/>
    <property type="match status" value="1"/>
</dbReference>
<comment type="caution">
    <text evidence="10">The sequence shown here is derived from an EMBL/GenBank/DDBJ whole genome shotgun (WGS) entry which is preliminary data.</text>
</comment>
<dbReference type="SUPFAM" id="SSF52279">
    <property type="entry name" value="Beta-D-glucan exohydrolase, C-terminal domain"/>
    <property type="match status" value="1"/>
</dbReference>
<dbReference type="InterPro" id="IPR019800">
    <property type="entry name" value="Glyco_hydro_3_AS"/>
</dbReference>
<dbReference type="Gene3D" id="2.60.120.260">
    <property type="entry name" value="Galactose-binding domain-like"/>
    <property type="match status" value="2"/>
</dbReference>
<sequence>MKNRKMASGLRNLLSIALIASLIFSTSALYSASANADAPPYKDPTQPVETRATDLLSRMTLDEKIGQMLQVERRTATPTQVKDHFIGSVLSGGGSTPNPNTPTAWADTIDAFQTQAMQTLLQIPIIYGVDAVHGHNNVYGATIFPHNVGLGATRDTDLVKRVAAATAKEVRATGIQWDFSPCLCSPQDIRWGRTYEGFSENPSIVAKMGEAYTQGLQGLPTDSNFMKGSKVVGSIKHWVGDGNTLNGDDQGNITLTEHELDSYIQPYRVAVRAGARTVMISLTTWNNVKMHAHQHLISKMLKEDLSFTGMVVSDWNGTTSLVNQGIYSNYSDALKNTVNAGIDMFMEPDNWQQFIPTLKNLVNTNQVPQSRIDDAVRRILRVKFEAGLFEEPYTDRSLISGGTFGGTEHRTIAREAVRKSATLLKNEGHILPLSKDAKVFVAGAKANDIGYQSGGWTMTWQGSPGNITPGTTILQGIQSAVSHSSNVTYSPTGTGAAGNDIAIVVIGEYPYAEMMGDVGTGQPIPDLELSSDDIKLLNNVKSSGVPMVVIMLSGRPMIITNHLPDWKAFVAAWLPGTEGNGLADVLFGDYDFTGKLPLSWPRSMAQIPANSKDANYSPLFPYDFGLNASVTNVKEVPGMIEAENHNSASGVQTEATSDVNGGLNVGYIDTNDWIEYRVNVPETGVYKVSMRVASQNGAPNAIELRNGSTNLATFSVPNTGGWQSWETVTQNVTLNAGVQTLRLHASAGNWNLNWLELRPTNSTPVNGNYLVNPGFESGSTTGWDQWNGGVLAQAADTSFPYSGAYKLTHWASSDYQQLTRQTISLPNGIYRFSAWARSSGGQKALHLYAKNGNKEVTAVVASNASDYWKKYTIDNIVVDTGQIEVGVWSNANANNWAAFDHFELVSAN</sequence>
<evidence type="ECO:0000256" key="1">
    <source>
        <dbReference type="ARBA" id="ARBA00000448"/>
    </source>
</evidence>
<dbReference type="InterPro" id="IPR005084">
    <property type="entry name" value="CBM6"/>
</dbReference>
<dbReference type="PRINTS" id="PR00133">
    <property type="entry name" value="GLHYDRLASE3"/>
</dbReference>
<dbReference type="Pfam" id="PF03422">
    <property type="entry name" value="CBM_6"/>
    <property type="match status" value="1"/>
</dbReference>
<dbReference type="InterPro" id="IPR006584">
    <property type="entry name" value="Cellulose-bd_IV"/>
</dbReference>
<dbReference type="Pfam" id="PF02018">
    <property type="entry name" value="CBM_4_9"/>
    <property type="match status" value="1"/>
</dbReference>
<dbReference type="InterPro" id="IPR002772">
    <property type="entry name" value="Glyco_hydro_3_C"/>
</dbReference>
<dbReference type="InterPro" id="IPR017853">
    <property type="entry name" value="GH"/>
</dbReference>
<gene>
    <name evidence="10" type="ORF">ACFQ3W_18090</name>
</gene>
<keyword evidence="11" id="KW-1185">Reference proteome</keyword>
<evidence type="ECO:0000256" key="3">
    <source>
        <dbReference type="ARBA" id="ARBA00012744"/>
    </source>
</evidence>
<dbReference type="InterPro" id="IPR003305">
    <property type="entry name" value="CenC_carb-bd"/>
</dbReference>
<dbReference type="Gene3D" id="3.20.20.300">
    <property type="entry name" value="Glycoside hydrolase, family 3, N-terminal domain"/>
    <property type="match status" value="1"/>
</dbReference>
<dbReference type="GO" id="GO:0016787">
    <property type="term" value="F:hydrolase activity"/>
    <property type="evidence" value="ECO:0007669"/>
    <property type="project" value="UniProtKB-KW"/>
</dbReference>
<dbReference type="PROSITE" id="PS51175">
    <property type="entry name" value="CBM6"/>
    <property type="match status" value="1"/>
</dbReference>
<evidence type="ECO:0000259" key="9">
    <source>
        <dbReference type="PROSITE" id="PS51175"/>
    </source>
</evidence>
<dbReference type="Pfam" id="PF00933">
    <property type="entry name" value="Glyco_hydro_3"/>
    <property type="match status" value="1"/>
</dbReference>
<reference evidence="11" key="1">
    <citation type="journal article" date="2019" name="Int. J. Syst. Evol. Microbiol.">
        <title>The Global Catalogue of Microorganisms (GCM) 10K type strain sequencing project: providing services to taxonomists for standard genome sequencing and annotation.</title>
        <authorList>
            <consortium name="The Broad Institute Genomics Platform"/>
            <consortium name="The Broad Institute Genome Sequencing Center for Infectious Disease"/>
            <person name="Wu L."/>
            <person name="Ma J."/>
        </authorList>
    </citation>
    <scope>NUCLEOTIDE SEQUENCE [LARGE SCALE GENOMIC DNA]</scope>
    <source>
        <strain evidence="11">CCUG 59189</strain>
    </source>
</reference>
<protein>
    <recommendedName>
        <fullName evidence="3">beta-glucosidase</fullName>
        <ecNumber evidence="3">3.2.1.21</ecNumber>
    </recommendedName>
</protein>
<dbReference type="PANTHER" id="PTHR30620:SF16">
    <property type="entry name" value="LYSOSOMAL BETA GLUCOSIDASE"/>
    <property type="match status" value="1"/>
</dbReference>
<dbReference type="InterPro" id="IPR008979">
    <property type="entry name" value="Galactose-bd-like_sf"/>
</dbReference>
<evidence type="ECO:0000313" key="11">
    <source>
        <dbReference type="Proteomes" id="UP001597262"/>
    </source>
</evidence>
<dbReference type="PROSITE" id="PS00775">
    <property type="entry name" value="GLYCOSYL_HYDROL_F3"/>
    <property type="match status" value="1"/>
</dbReference>
<proteinExistence type="inferred from homology"/>
<dbReference type="InterPro" id="IPR036962">
    <property type="entry name" value="Glyco_hydro_3_N_sf"/>
</dbReference>
<dbReference type="CDD" id="cd04080">
    <property type="entry name" value="CBM6_cellulase-like"/>
    <property type="match status" value="1"/>
</dbReference>
<dbReference type="Pfam" id="PF01915">
    <property type="entry name" value="Glyco_hydro_3_C"/>
    <property type="match status" value="1"/>
</dbReference>
<dbReference type="Proteomes" id="UP001597262">
    <property type="component" value="Unassembled WGS sequence"/>
</dbReference>
<feature type="domain" description="CBM6" evidence="9">
    <location>
        <begin position="638"/>
        <end position="758"/>
    </location>
</feature>
<keyword evidence="4 8" id="KW-0732">Signal</keyword>
<evidence type="ECO:0000256" key="4">
    <source>
        <dbReference type="ARBA" id="ARBA00022729"/>
    </source>
</evidence>
<evidence type="ECO:0000256" key="6">
    <source>
        <dbReference type="ARBA" id="ARBA00023295"/>
    </source>
</evidence>
<dbReference type="RefSeq" id="WP_379320646.1">
    <property type="nucleotide sequence ID" value="NZ_JBHTLM010000014.1"/>
</dbReference>
<evidence type="ECO:0000313" key="10">
    <source>
        <dbReference type="EMBL" id="MFD1178205.1"/>
    </source>
</evidence>
<keyword evidence="5 7" id="KW-0378">Hydrolase</keyword>